<name>A0A1H1LL29_9CORY</name>
<comment type="similarity">
    <text evidence="2">Belongs to the glycosyltransferase 2 family.</text>
</comment>
<dbReference type="Pfam" id="PF00535">
    <property type="entry name" value="Glycos_transf_2"/>
    <property type="match status" value="1"/>
</dbReference>
<evidence type="ECO:0000259" key="6">
    <source>
        <dbReference type="Pfam" id="PF02709"/>
    </source>
</evidence>
<evidence type="ECO:0000313" key="7">
    <source>
        <dbReference type="EMBL" id="SDR75283.1"/>
    </source>
</evidence>
<dbReference type="InterPro" id="IPR027791">
    <property type="entry name" value="Galactosyl_T_C"/>
</dbReference>
<dbReference type="GO" id="GO:0016757">
    <property type="term" value="F:glycosyltransferase activity"/>
    <property type="evidence" value="ECO:0007669"/>
    <property type="project" value="UniProtKB-KW"/>
</dbReference>
<dbReference type="STRING" id="1203190.GCA_000312345_00511"/>
<evidence type="ECO:0000259" key="5">
    <source>
        <dbReference type="Pfam" id="PF00535"/>
    </source>
</evidence>
<evidence type="ECO:0000256" key="3">
    <source>
        <dbReference type="ARBA" id="ARBA00022676"/>
    </source>
</evidence>
<dbReference type="eggNOG" id="COG1216">
    <property type="taxonomic scope" value="Bacteria"/>
</dbReference>
<dbReference type="InterPro" id="IPR029044">
    <property type="entry name" value="Nucleotide-diphossugar_trans"/>
</dbReference>
<proteinExistence type="inferred from homology"/>
<dbReference type="PANTHER" id="PTHR43179:SF12">
    <property type="entry name" value="GALACTOFURANOSYLTRANSFERASE GLFT2"/>
    <property type="match status" value="1"/>
</dbReference>
<dbReference type="AlphaFoldDB" id="A0A1H1LL29"/>
<dbReference type="Proteomes" id="UP000182237">
    <property type="component" value="Chromosome I"/>
</dbReference>
<dbReference type="Gene3D" id="3.90.550.10">
    <property type="entry name" value="Spore Coat Polysaccharide Biosynthesis Protein SpsA, Chain A"/>
    <property type="match status" value="1"/>
</dbReference>
<dbReference type="EMBL" id="LT629765">
    <property type="protein sequence ID" value="SDR75283.1"/>
    <property type="molecule type" value="Genomic_DNA"/>
</dbReference>
<dbReference type="RefSeq" id="WP_231286562.1">
    <property type="nucleotide sequence ID" value="NZ_LT629765.1"/>
</dbReference>
<dbReference type="Pfam" id="PF02709">
    <property type="entry name" value="Glyco_transf_7C"/>
    <property type="match status" value="1"/>
</dbReference>
<sequence length="373" mass="39839">MAEGVGGVWPRVSVIIPHYNNHAMLARVVAAVRAQDYEGEVEIIVADDGSRTPPEIAGVTVLVQEDRGFRAAAARNLGASAATGEVVAFVDGDTLPEPGYLRAVVPHIRRNSRAVVVGSRLTGPERTEPEWLAQAWERTGHLSRADSTSWRFIISAALTCSADFFRLLGGFDASMVGYGGEDWEFGWRAWNAGAEFVHEPAAVAVHPEPDFGERGGDVEAAKNAETVALAHRITHPIARPAGVTFASADVAVVVPDAAGAGVVEAVIASWLRIDAHVYAASVPPLFSADRRVSVGAPRGERMCVELRQPWALASPETFYARATDSHLVCADGTRVLTARARALSAPAARTSGEQLGLSLLDAPQRLERLFADW</sequence>
<keyword evidence="4 7" id="KW-0808">Transferase</keyword>
<protein>
    <submittedName>
        <fullName evidence="7">Glycosyl transferase family 2</fullName>
    </submittedName>
</protein>
<comment type="pathway">
    <text evidence="1">Cell wall biogenesis; cell wall polysaccharide biosynthesis.</text>
</comment>
<evidence type="ECO:0000313" key="8">
    <source>
        <dbReference type="Proteomes" id="UP000182237"/>
    </source>
</evidence>
<dbReference type="SUPFAM" id="SSF53448">
    <property type="entry name" value="Nucleotide-diphospho-sugar transferases"/>
    <property type="match status" value="1"/>
</dbReference>
<gene>
    <name evidence="7" type="ORF">SAMN04488539_0259</name>
</gene>
<keyword evidence="3" id="KW-0328">Glycosyltransferase</keyword>
<evidence type="ECO:0000256" key="4">
    <source>
        <dbReference type="ARBA" id="ARBA00022679"/>
    </source>
</evidence>
<evidence type="ECO:0000256" key="2">
    <source>
        <dbReference type="ARBA" id="ARBA00006739"/>
    </source>
</evidence>
<feature type="domain" description="Galactosyltransferase C-terminal" evidence="6">
    <location>
        <begin position="155"/>
        <end position="196"/>
    </location>
</feature>
<organism evidence="7 8">
    <name type="scientific">Corynebacterium timonense</name>
    <dbReference type="NCBI Taxonomy" id="441500"/>
    <lineage>
        <taxon>Bacteria</taxon>
        <taxon>Bacillati</taxon>
        <taxon>Actinomycetota</taxon>
        <taxon>Actinomycetes</taxon>
        <taxon>Mycobacteriales</taxon>
        <taxon>Corynebacteriaceae</taxon>
        <taxon>Corynebacterium</taxon>
    </lineage>
</organism>
<keyword evidence="8" id="KW-1185">Reference proteome</keyword>
<dbReference type="InterPro" id="IPR001173">
    <property type="entry name" value="Glyco_trans_2-like"/>
</dbReference>
<reference evidence="7 8" key="1">
    <citation type="submission" date="2016-10" db="EMBL/GenBank/DDBJ databases">
        <authorList>
            <person name="de Groot N.N."/>
        </authorList>
    </citation>
    <scope>NUCLEOTIDE SEQUENCE [LARGE SCALE GENOMIC DNA]</scope>
    <source>
        <strain evidence="7 8">DSM 45434</strain>
    </source>
</reference>
<dbReference type="PANTHER" id="PTHR43179">
    <property type="entry name" value="RHAMNOSYLTRANSFERASE WBBL"/>
    <property type="match status" value="1"/>
</dbReference>
<feature type="domain" description="Glycosyltransferase 2-like" evidence="5">
    <location>
        <begin position="13"/>
        <end position="146"/>
    </location>
</feature>
<accession>A0A1H1LL29</accession>
<evidence type="ECO:0000256" key="1">
    <source>
        <dbReference type="ARBA" id="ARBA00004776"/>
    </source>
</evidence>